<keyword evidence="1" id="KW-1185">Reference proteome</keyword>
<accession>A0A1I7US53</accession>
<sequence length="113" mass="12709">MLRCHPLFIPTSCYGNREIFLNIVTFANEYVITDAELVSRIMWFQHHTLAQRLAHLGGPNQIGTEGRYHPSSGRVELIVTDQMLYGGSVTITYAQPLRTFCISGGAVSDYFII</sequence>
<name>A0A1I7US53_9PELO</name>
<dbReference type="WBParaSite" id="Csp11.Scaffold630.g18799.t1">
    <property type="protein sequence ID" value="Csp11.Scaffold630.g18799.t1"/>
    <property type="gene ID" value="Csp11.Scaffold630.g18799"/>
</dbReference>
<protein>
    <submittedName>
        <fullName evidence="2">AraC family transcriptional regulator</fullName>
    </submittedName>
</protein>
<dbReference type="Proteomes" id="UP000095282">
    <property type="component" value="Unplaced"/>
</dbReference>
<dbReference type="AlphaFoldDB" id="A0A1I7US53"/>
<evidence type="ECO:0000313" key="2">
    <source>
        <dbReference type="WBParaSite" id="Csp11.Scaffold630.g18799.t1"/>
    </source>
</evidence>
<organism evidence="1 2">
    <name type="scientific">Caenorhabditis tropicalis</name>
    <dbReference type="NCBI Taxonomy" id="1561998"/>
    <lineage>
        <taxon>Eukaryota</taxon>
        <taxon>Metazoa</taxon>
        <taxon>Ecdysozoa</taxon>
        <taxon>Nematoda</taxon>
        <taxon>Chromadorea</taxon>
        <taxon>Rhabditida</taxon>
        <taxon>Rhabditina</taxon>
        <taxon>Rhabditomorpha</taxon>
        <taxon>Rhabditoidea</taxon>
        <taxon>Rhabditidae</taxon>
        <taxon>Peloderinae</taxon>
        <taxon>Caenorhabditis</taxon>
    </lineage>
</organism>
<proteinExistence type="predicted"/>
<evidence type="ECO:0000313" key="1">
    <source>
        <dbReference type="Proteomes" id="UP000095282"/>
    </source>
</evidence>
<reference evidence="2" key="1">
    <citation type="submission" date="2016-11" db="UniProtKB">
        <authorList>
            <consortium name="WormBaseParasite"/>
        </authorList>
    </citation>
    <scope>IDENTIFICATION</scope>
</reference>